<dbReference type="EMBL" id="BBMZ01000038">
    <property type="protein sequence ID" value="GAL60424.1"/>
    <property type="molecule type" value="Genomic_DNA"/>
</dbReference>
<name>A0A090VAQ8_PSEVU</name>
<proteinExistence type="predicted"/>
<protein>
    <submittedName>
        <fullName evidence="1">Uncharacterized protein</fullName>
    </submittedName>
</protein>
<dbReference type="Proteomes" id="UP000029462">
    <property type="component" value="Unassembled WGS sequence"/>
</dbReference>
<accession>A0A090VAQ8</accession>
<evidence type="ECO:0000313" key="2">
    <source>
        <dbReference type="Proteomes" id="UP000029462"/>
    </source>
</evidence>
<dbReference type="AlphaFoldDB" id="A0A090VAQ8"/>
<keyword evidence="2" id="KW-1185">Reference proteome</keyword>
<sequence>MKQPVDPNKVVVWQLEFRFSTKDVSLVHGTHFIQALQNEPAHQLYDRFFDEIDIELRAEHGDYQLRSCNIRPAIVKED</sequence>
<evidence type="ECO:0000313" key="1">
    <source>
        <dbReference type="EMBL" id="GAL60424.1"/>
    </source>
</evidence>
<organism evidence="1 2">
    <name type="scientific">Pseudescherichia vulneris NBRC 102420</name>
    <dbReference type="NCBI Taxonomy" id="1115515"/>
    <lineage>
        <taxon>Bacteria</taxon>
        <taxon>Pseudomonadati</taxon>
        <taxon>Pseudomonadota</taxon>
        <taxon>Gammaproteobacteria</taxon>
        <taxon>Enterobacterales</taxon>
        <taxon>Enterobacteriaceae</taxon>
        <taxon>Pseudescherichia</taxon>
    </lineage>
</organism>
<comment type="caution">
    <text evidence="1">The sequence shown here is derived from an EMBL/GenBank/DDBJ whole genome shotgun (WGS) entry which is preliminary data.</text>
</comment>
<reference evidence="1 2" key="1">
    <citation type="submission" date="2014-09" db="EMBL/GenBank/DDBJ databases">
        <title>Whole genome shotgun sequence of Escherichia vulneris NBRC 102420.</title>
        <authorList>
            <person name="Yoshida Y."/>
            <person name="Hosoyama A."/>
            <person name="Tsuchikane K."/>
            <person name="Ohji S."/>
            <person name="Ichikawa N."/>
            <person name="Kimura A."/>
            <person name="Yamazoe A."/>
            <person name="Ezaki T."/>
            <person name="Fujita N."/>
        </authorList>
    </citation>
    <scope>NUCLEOTIDE SEQUENCE [LARGE SCALE GENOMIC DNA]</scope>
    <source>
        <strain evidence="1 2">NBRC 102420</strain>
    </source>
</reference>
<dbReference type="RefSeq" id="WP_042395849.1">
    <property type="nucleotide sequence ID" value="NZ_BBMZ01000038.1"/>
</dbReference>
<gene>
    <name evidence="1" type="ORF">EV102420_38_00270</name>
</gene>